<dbReference type="STRING" id="660470.Theba_1079"/>
<sequence>MTRHDTVKAYIDEASVEAVLFTRNSNIQWFFEGEVEPRIDTSTDMGAFWLLITSSMVIALCPNYDVHRIRDEILPKDVEVLGFDGFSNSVESAGRLCDKFSKVAVDSDLFFPSSSYVSIGRDFYEKTQLLSEREILRLRVTGKLTENIICEFAPELQPGMTELEVEKVLRAIFIESGLEVPTLCIASDERISKSPYPVSTVKKISRYLMLRATIRKQGLSVSLSRYFHFGAIPQEIEQRHERASGIAAKGAVAIMRARTMGEVYEEIKNAYASLNAANEIAYYSPGGTTGYTQNTFLFAPDSQITMKHPATYVLNPLIGGLLSEDTVLLNSDGNAEFLTLGEDFPKVKVRLESFRVHRPWIMII</sequence>
<keyword evidence="2" id="KW-0645">Protease</keyword>
<dbReference type="SUPFAM" id="SSF53092">
    <property type="entry name" value="Creatinase/prolidase N-terminal domain"/>
    <property type="match status" value="1"/>
</dbReference>
<dbReference type="KEGG" id="mpg:Theba_1079"/>
<dbReference type="eggNOG" id="COG0006">
    <property type="taxonomic scope" value="Bacteria"/>
</dbReference>
<dbReference type="GeneID" id="87106909"/>
<accession>I2F4D1</accession>
<dbReference type="HOGENOM" id="CLU_758174_0_0_0"/>
<dbReference type="EMBL" id="CP003532">
    <property type="protein sequence ID" value="AFK06784.1"/>
    <property type="molecule type" value="Genomic_DNA"/>
</dbReference>
<dbReference type="PANTHER" id="PTHR46112:SF2">
    <property type="entry name" value="XAA-PRO AMINOPEPTIDASE P-RELATED"/>
    <property type="match status" value="1"/>
</dbReference>
<dbReference type="PANTHER" id="PTHR46112">
    <property type="entry name" value="AMINOPEPTIDASE"/>
    <property type="match status" value="1"/>
</dbReference>
<dbReference type="RefSeq" id="WP_014730782.1">
    <property type="nucleotide sequence ID" value="NC_017934.1"/>
</dbReference>
<dbReference type="Gene3D" id="3.90.230.10">
    <property type="entry name" value="Creatinase/methionine aminopeptidase superfamily"/>
    <property type="match status" value="1"/>
</dbReference>
<keyword evidence="3" id="KW-1185">Reference proteome</keyword>
<keyword evidence="2" id="KW-0031">Aminopeptidase</keyword>
<name>I2F4D1_9BACT</name>
<protein>
    <submittedName>
        <fullName evidence="2">Xaa-Pro aminopeptidase</fullName>
    </submittedName>
</protein>
<dbReference type="Proteomes" id="UP000002881">
    <property type="component" value="Chromosome"/>
</dbReference>
<evidence type="ECO:0000313" key="2">
    <source>
        <dbReference type="EMBL" id="AFK06784.1"/>
    </source>
</evidence>
<organism evidence="2 3">
    <name type="scientific">Mesotoga prima MesG1.Ag.4.2</name>
    <dbReference type="NCBI Taxonomy" id="660470"/>
    <lineage>
        <taxon>Bacteria</taxon>
        <taxon>Thermotogati</taxon>
        <taxon>Thermotogota</taxon>
        <taxon>Thermotogae</taxon>
        <taxon>Kosmotogales</taxon>
        <taxon>Kosmotogaceae</taxon>
        <taxon>Mesotoga</taxon>
    </lineage>
</organism>
<gene>
    <name evidence="2" type="ORF">Theba_1079</name>
</gene>
<dbReference type="InterPro" id="IPR029149">
    <property type="entry name" value="Creatin/AminoP/Spt16_N"/>
</dbReference>
<dbReference type="GO" id="GO:0004177">
    <property type="term" value="F:aminopeptidase activity"/>
    <property type="evidence" value="ECO:0007669"/>
    <property type="project" value="UniProtKB-KW"/>
</dbReference>
<dbReference type="SUPFAM" id="SSF55920">
    <property type="entry name" value="Creatinase/aminopeptidase"/>
    <property type="match status" value="1"/>
</dbReference>
<dbReference type="Pfam" id="PF00557">
    <property type="entry name" value="Peptidase_M24"/>
    <property type="match status" value="1"/>
</dbReference>
<keyword evidence="2" id="KW-0378">Hydrolase</keyword>
<dbReference type="InterPro" id="IPR036005">
    <property type="entry name" value="Creatinase/aminopeptidase-like"/>
</dbReference>
<dbReference type="InterPro" id="IPR050659">
    <property type="entry name" value="Peptidase_M24B"/>
</dbReference>
<reference evidence="2 3" key="1">
    <citation type="journal article" date="2012" name="Genome Biol. Evol.">
        <title>Genome Sequence of the Mesophilic Thermotogales Bacterium Mesotoga prima MesG1.Ag.4.2 Reveals the Largest Thermotogales Genome To Date.</title>
        <authorList>
            <person name="Zhaxybayeva O."/>
            <person name="Swithers K.S."/>
            <person name="Foght J."/>
            <person name="Green A.G."/>
            <person name="Bruce D."/>
            <person name="Detter C."/>
            <person name="Han S."/>
            <person name="Teshima H."/>
            <person name="Han J."/>
            <person name="Woyke T."/>
            <person name="Pitluck S."/>
            <person name="Nolan M."/>
            <person name="Ivanova N."/>
            <person name="Pati A."/>
            <person name="Land M.L."/>
            <person name="Dlutek M."/>
            <person name="Doolittle W.F."/>
            <person name="Noll K.M."/>
            <person name="Nesbo C.L."/>
        </authorList>
    </citation>
    <scope>NUCLEOTIDE SEQUENCE [LARGE SCALE GENOMIC DNA]</scope>
    <source>
        <strain evidence="3">mesG1.Ag.4.2</strain>
    </source>
</reference>
<proteinExistence type="predicted"/>
<dbReference type="AlphaFoldDB" id="I2F4D1"/>
<evidence type="ECO:0000259" key="1">
    <source>
        <dbReference type="Pfam" id="PF00557"/>
    </source>
</evidence>
<dbReference type="InterPro" id="IPR000994">
    <property type="entry name" value="Pept_M24"/>
</dbReference>
<evidence type="ECO:0000313" key="3">
    <source>
        <dbReference type="Proteomes" id="UP000002881"/>
    </source>
</evidence>
<feature type="domain" description="Peptidase M24" evidence="1">
    <location>
        <begin position="138"/>
        <end position="273"/>
    </location>
</feature>